<reference evidence="1" key="1">
    <citation type="submission" date="2020-05" db="EMBL/GenBank/DDBJ databases">
        <authorList>
            <person name="Chiriac C."/>
            <person name="Salcher M."/>
            <person name="Ghai R."/>
            <person name="Kavagutti S V."/>
        </authorList>
    </citation>
    <scope>NUCLEOTIDE SEQUENCE</scope>
</reference>
<organism evidence="1">
    <name type="scientific">freshwater metagenome</name>
    <dbReference type="NCBI Taxonomy" id="449393"/>
    <lineage>
        <taxon>unclassified sequences</taxon>
        <taxon>metagenomes</taxon>
        <taxon>ecological metagenomes</taxon>
    </lineage>
</organism>
<proteinExistence type="predicted"/>
<gene>
    <name evidence="1" type="ORF">UFOPK3564_03217</name>
</gene>
<evidence type="ECO:0000313" key="1">
    <source>
        <dbReference type="EMBL" id="CAB4945878.1"/>
    </source>
</evidence>
<dbReference type="AlphaFoldDB" id="A0A6J7JQC6"/>
<protein>
    <submittedName>
        <fullName evidence="1">Unannotated protein</fullName>
    </submittedName>
</protein>
<dbReference type="EMBL" id="CAFBMK010000288">
    <property type="protein sequence ID" value="CAB4945878.1"/>
    <property type="molecule type" value="Genomic_DNA"/>
</dbReference>
<accession>A0A6J7JQC6</accession>
<sequence length="124" mass="13874">MGGLPKRYGGLDRTVIEAIELGGIQAERAVVPRLAELRGPGMRGRSSVLVEFRDPKLHSAFRRTGSIVPWRSTTTWTLVRRWAEAEGSADLDEAMCLEVVRELKHWFDGRLRAWVATSIEGRGS</sequence>
<name>A0A6J7JQC6_9ZZZZ</name>